<evidence type="ECO:0008006" key="4">
    <source>
        <dbReference type="Google" id="ProtNLM"/>
    </source>
</evidence>
<reference evidence="2 3" key="1">
    <citation type="journal article" date="2019" name="Plant Biotechnol. J.">
        <title>The red bayberry genome and genetic basis of sex determination.</title>
        <authorList>
            <person name="Jia H.M."/>
            <person name="Jia H.J."/>
            <person name="Cai Q.L."/>
            <person name="Wang Y."/>
            <person name="Zhao H.B."/>
            <person name="Yang W.F."/>
            <person name="Wang G.Y."/>
            <person name="Li Y.H."/>
            <person name="Zhan D.L."/>
            <person name="Shen Y.T."/>
            <person name="Niu Q.F."/>
            <person name="Chang L."/>
            <person name="Qiu J."/>
            <person name="Zhao L."/>
            <person name="Xie H.B."/>
            <person name="Fu W.Y."/>
            <person name="Jin J."/>
            <person name="Li X.W."/>
            <person name="Jiao Y."/>
            <person name="Zhou C.C."/>
            <person name="Tu T."/>
            <person name="Chai C.Y."/>
            <person name="Gao J.L."/>
            <person name="Fan L.J."/>
            <person name="van de Weg E."/>
            <person name="Wang J.Y."/>
            <person name="Gao Z.S."/>
        </authorList>
    </citation>
    <scope>NUCLEOTIDE SEQUENCE [LARGE SCALE GENOMIC DNA]</scope>
    <source>
        <tissue evidence="2">Leaves</tissue>
    </source>
</reference>
<evidence type="ECO:0000256" key="1">
    <source>
        <dbReference type="ARBA" id="ARBA00007626"/>
    </source>
</evidence>
<sequence>MLQALRRLNDVDGLTKCYKEWESSCSSYDVRLANVAISAYLSQDMYQEAALVFGNVLKRCEGPFFPAGEMFMVCFLKTHKVDLALSYLEAAVSDVKDNEWHPIPATATAFLKHFEREKDVDGAEEFYRILKTFKCLTSNIYHLLLKTYIAAGKLAPAMHQRLKEDNIEITSDLEKLL</sequence>
<evidence type="ECO:0000313" key="2">
    <source>
        <dbReference type="EMBL" id="KAB1206449.1"/>
    </source>
</evidence>
<dbReference type="PANTHER" id="PTHR45717">
    <property type="entry name" value="OS12G0527900 PROTEIN"/>
    <property type="match status" value="1"/>
</dbReference>
<dbReference type="OrthoDB" id="1717827at2759"/>
<dbReference type="GO" id="GO:0005739">
    <property type="term" value="C:mitochondrion"/>
    <property type="evidence" value="ECO:0007669"/>
    <property type="project" value="TreeGrafter"/>
</dbReference>
<dbReference type="InterPro" id="IPR011990">
    <property type="entry name" value="TPR-like_helical_dom_sf"/>
</dbReference>
<dbReference type="PANTHER" id="PTHR45717:SF8">
    <property type="entry name" value="OS01G0301000 PROTEIN"/>
    <property type="match status" value="1"/>
</dbReference>
<dbReference type="EMBL" id="RXIC02000025">
    <property type="protein sequence ID" value="KAB1206449.1"/>
    <property type="molecule type" value="Genomic_DNA"/>
</dbReference>
<protein>
    <recommendedName>
        <fullName evidence="4">Pentatricopeptide repeat-containing protein, mitochondrial</fullName>
    </recommendedName>
</protein>
<dbReference type="AlphaFoldDB" id="A0A6A1V1A0"/>
<evidence type="ECO:0000313" key="3">
    <source>
        <dbReference type="Proteomes" id="UP000516437"/>
    </source>
</evidence>
<comment type="similarity">
    <text evidence="1">Belongs to the PPR family. P subfamily.</text>
</comment>
<gene>
    <name evidence="2" type="ORF">CJ030_MR7G000095</name>
</gene>
<comment type="caution">
    <text evidence="2">The sequence shown here is derived from an EMBL/GenBank/DDBJ whole genome shotgun (WGS) entry which is preliminary data.</text>
</comment>
<organism evidence="2 3">
    <name type="scientific">Morella rubra</name>
    <name type="common">Chinese bayberry</name>
    <dbReference type="NCBI Taxonomy" id="262757"/>
    <lineage>
        <taxon>Eukaryota</taxon>
        <taxon>Viridiplantae</taxon>
        <taxon>Streptophyta</taxon>
        <taxon>Embryophyta</taxon>
        <taxon>Tracheophyta</taxon>
        <taxon>Spermatophyta</taxon>
        <taxon>Magnoliopsida</taxon>
        <taxon>eudicotyledons</taxon>
        <taxon>Gunneridae</taxon>
        <taxon>Pentapetalae</taxon>
        <taxon>rosids</taxon>
        <taxon>fabids</taxon>
        <taxon>Fagales</taxon>
        <taxon>Myricaceae</taxon>
        <taxon>Morella</taxon>
    </lineage>
</organism>
<dbReference type="Gene3D" id="1.25.40.10">
    <property type="entry name" value="Tetratricopeptide repeat domain"/>
    <property type="match status" value="1"/>
</dbReference>
<proteinExistence type="inferred from homology"/>
<name>A0A6A1V1A0_9ROSI</name>
<accession>A0A6A1V1A0</accession>
<keyword evidence="3" id="KW-1185">Reference proteome</keyword>
<dbReference type="Proteomes" id="UP000516437">
    <property type="component" value="Chromosome 7"/>
</dbReference>